<evidence type="ECO:0000256" key="7">
    <source>
        <dbReference type="RuleBase" id="RU000461"/>
    </source>
</evidence>
<dbReference type="SUPFAM" id="SSF48264">
    <property type="entry name" value="Cytochrome P450"/>
    <property type="match status" value="1"/>
</dbReference>
<evidence type="ECO:0000313" key="9">
    <source>
        <dbReference type="EMBL" id="AOR37349.1"/>
    </source>
</evidence>
<dbReference type="FunFam" id="1.10.630.10:FF:000018">
    <property type="entry name" value="Cytochrome P450 monooxygenase"/>
    <property type="match status" value="1"/>
</dbReference>
<evidence type="ECO:0000256" key="1">
    <source>
        <dbReference type="ARBA" id="ARBA00010617"/>
    </source>
</evidence>
<reference evidence="10" key="1">
    <citation type="submission" date="2016-09" db="EMBL/GenBank/DDBJ databases">
        <title>Streptomyces puniciscabiei strain:TW1S1 Genome sequencing and assembly.</title>
        <authorList>
            <person name="Kim M.-K."/>
            <person name="Kim S.B."/>
        </authorList>
    </citation>
    <scope>NUCLEOTIDE SEQUENCE [LARGE SCALE GENOMIC DNA]</scope>
    <source>
        <strain evidence="10">TW1S1</strain>
    </source>
</reference>
<dbReference type="PANTHER" id="PTHR46696">
    <property type="entry name" value="P450, PUTATIVE (EUROFUNG)-RELATED"/>
    <property type="match status" value="1"/>
</dbReference>
<dbReference type="PANTHER" id="PTHR46696:SF1">
    <property type="entry name" value="CYTOCHROME P450 YJIB-RELATED"/>
    <property type="match status" value="1"/>
</dbReference>
<keyword evidence="3 7" id="KW-0479">Metal-binding</keyword>
<evidence type="ECO:0000256" key="6">
    <source>
        <dbReference type="ARBA" id="ARBA00023033"/>
    </source>
</evidence>
<dbReference type="GO" id="GO:0020037">
    <property type="term" value="F:heme binding"/>
    <property type="evidence" value="ECO:0007669"/>
    <property type="project" value="InterPro"/>
</dbReference>
<evidence type="ECO:0000256" key="5">
    <source>
        <dbReference type="ARBA" id="ARBA00023004"/>
    </source>
</evidence>
<dbReference type="GO" id="GO:0016705">
    <property type="term" value="F:oxidoreductase activity, acting on paired donors, with incorporation or reduction of molecular oxygen"/>
    <property type="evidence" value="ECO:0007669"/>
    <property type="project" value="InterPro"/>
</dbReference>
<evidence type="ECO:0000256" key="3">
    <source>
        <dbReference type="ARBA" id="ARBA00022723"/>
    </source>
</evidence>
<organism evidence="9 10">
    <name type="scientific">Streptomyces fodineus</name>
    <dbReference type="NCBI Taxonomy" id="1904616"/>
    <lineage>
        <taxon>Bacteria</taxon>
        <taxon>Bacillati</taxon>
        <taxon>Actinomycetota</taxon>
        <taxon>Actinomycetes</taxon>
        <taxon>Kitasatosporales</taxon>
        <taxon>Streptomycetaceae</taxon>
        <taxon>Streptomyces</taxon>
    </lineage>
</organism>
<accession>A0A1D7YPL0</accession>
<dbReference type="InterPro" id="IPR017972">
    <property type="entry name" value="Cyt_P450_CS"/>
</dbReference>
<proteinExistence type="inferred from homology"/>
<dbReference type="PROSITE" id="PS00086">
    <property type="entry name" value="CYTOCHROME_P450"/>
    <property type="match status" value="1"/>
</dbReference>
<gene>
    <name evidence="9" type="ORF">BFF78_27110</name>
</gene>
<dbReference type="AlphaFoldDB" id="A0A1D7YPL0"/>
<dbReference type="InterPro" id="IPR001128">
    <property type="entry name" value="Cyt_P450"/>
</dbReference>
<keyword evidence="4 7" id="KW-0560">Oxidoreductase</keyword>
<evidence type="ECO:0008006" key="11">
    <source>
        <dbReference type="Google" id="ProtNLM"/>
    </source>
</evidence>
<dbReference type="InterPro" id="IPR036396">
    <property type="entry name" value="Cyt_P450_sf"/>
</dbReference>
<dbReference type="GO" id="GO:0005506">
    <property type="term" value="F:iron ion binding"/>
    <property type="evidence" value="ECO:0007669"/>
    <property type="project" value="InterPro"/>
</dbReference>
<protein>
    <recommendedName>
        <fullName evidence="11">Cytochrome</fullName>
    </recommendedName>
</protein>
<evidence type="ECO:0000256" key="2">
    <source>
        <dbReference type="ARBA" id="ARBA00022617"/>
    </source>
</evidence>
<dbReference type="Proteomes" id="UP000094960">
    <property type="component" value="Chromosome"/>
</dbReference>
<keyword evidence="6 7" id="KW-0503">Monooxygenase</keyword>
<keyword evidence="5 7" id="KW-0408">Iron</keyword>
<keyword evidence="10" id="KW-1185">Reference proteome</keyword>
<sequence length="398" mass="43621">MSEPISYLQHWDRTEPFDPPTVLTELLTSQPLARMVYPDGHVGWLATNQELAREVLSSHAFSHNFHTAHVPLTKRGEVFPSVPIVPGGFIHMDPPEHTRYRNILSSEFSIRRMEAFAPQVARMVTGQLAALREKGSPVDLLPTYVRPLSAQVLCDVIGIPLEDSATMIALTDTTNDESLGLEEEREATTKAFFYVLDLVGKARTAPGDNIIGRLAAIPELTDREITNMLVIVFAAGFASCEAALGMSLLALLHHRDQLAAFRAAVEAGDEAPIEELLRYTTVNQYQIFRTALTDVQLGGELIREGDTVTVALPAANRDPARFACPERLDLENDASGHLAFGYGVHACVGQRLARLVLTEALSQLLLALPGLALDVPLAEVPVRLRTSVLGLKRLPVRF</sequence>
<evidence type="ECO:0000256" key="8">
    <source>
        <dbReference type="SAM" id="Phobius"/>
    </source>
</evidence>
<dbReference type="KEGG" id="spun:BFF78_27110"/>
<evidence type="ECO:0000256" key="4">
    <source>
        <dbReference type="ARBA" id="ARBA00023002"/>
    </source>
</evidence>
<dbReference type="EMBL" id="CP017248">
    <property type="protein sequence ID" value="AOR37349.1"/>
    <property type="molecule type" value="Genomic_DNA"/>
</dbReference>
<keyword evidence="8" id="KW-1133">Transmembrane helix</keyword>
<keyword evidence="8" id="KW-0812">Transmembrane</keyword>
<dbReference type="PRINTS" id="PR00359">
    <property type="entry name" value="BP450"/>
</dbReference>
<keyword evidence="2 7" id="KW-0349">Heme</keyword>
<keyword evidence="8" id="KW-0472">Membrane</keyword>
<dbReference type="Pfam" id="PF00067">
    <property type="entry name" value="p450"/>
    <property type="match status" value="1"/>
</dbReference>
<evidence type="ECO:0000313" key="10">
    <source>
        <dbReference type="Proteomes" id="UP000094960"/>
    </source>
</evidence>
<dbReference type="InterPro" id="IPR002397">
    <property type="entry name" value="Cyt_P450_B"/>
</dbReference>
<comment type="similarity">
    <text evidence="1 7">Belongs to the cytochrome P450 family.</text>
</comment>
<dbReference type="Gene3D" id="1.10.630.10">
    <property type="entry name" value="Cytochrome P450"/>
    <property type="match status" value="1"/>
</dbReference>
<feature type="transmembrane region" description="Helical" evidence="8">
    <location>
        <begin position="228"/>
        <end position="252"/>
    </location>
</feature>
<dbReference type="GO" id="GO:0004497">
    <property type="term" value="F:monooxygenase activity"/>
    <property type="evidence" value="ECO:0007669"/>
    <property type="project" value="UniProtKB-KW"/>
</dbReference>
<name>A0A1D7YPL0_9ACTN</name>